<evidence type="ECO:0000256" key="3">
    <source>
        <dbReference type="PROSITE-ProRule" id="PRU01282"/>
    </source>
</evidence>
<evidence type="ECO:0000256" key="2">
    <source>
        <dbReference type="ARBA" id="ARBA00023002"/>
    </source>
</evidence>
<evidence type="ECO:0000313" key="5">
    <source>
        <dbReference type="EMBL" id="OPX54187.1"/>
    </source>
</evidence>
<evidence type="ECO:0000256" key="4">
    <source>
        <dbReference type="RuleBase" id="RU362029"/>
    </source>
</evidence>
<dbReference type="AlphaFoldDB" id="A0A1T4SL67"/>
<dbReference type="InterPro" id="IPR036249">
    <property type="entry name" value="Thioredoxin-like_sf"/>
</dbReference>
<dbReference type="CDD" id="cd03034">
    <property type="entry name" value="ArsC_ArsC"/>
    <property type="match status" value="1"/>
</dbReference>
<dbReference type="PANTHER" id="PTHR30041">
    <property type="entry name" value="ARSENATE REDUCTASE"/>
    <property type="match status" value="1"/>
</dbReference>
<sequence>MSSVTLYHNPRCSKSRETLALLQQQGVEPKIRLYLEQPLSAEEIQTLLGKLGCTAIKMMRTKEDEFKAAGLSADSSDEQLIAAMVQTPKLIERPIAETETAAAIGRPPESVLEILA</sequence>
<dbReference type="InterPro" id="IPR006659">
    <property type="entry name" value="Arsenate_reductase"/>
</dbReference>
<evidence type="ECO:0000313" key="6">
    <source>
        <dbReference type="Proteomes" id="UP000191418"/>
    </source>
</evidence>
<dbReference type="InterPro" id="IPR006660">
    <property type="entry name" value="Arsenate_reductase-like"/>
</dbReference>
<dbReference type="GO" id="GO:0008794">
    <property type="term" value="F:arsenate reductase (glutaredoxin) activity"/>
    <property type="evidence" value="ECO:0007669"/>
    <property type="project" value="UniProtKB-UniRule"/>
</dbReference>
<dbReference type="Gene3D" id="3.40.30.10">
    <property type="entry name" value="Glutaredoxin"/>
    <property type="match status" value="1"/>
</dbReference>
<name>A0A1T4SL67_9GAMM</name>
<comment type="caution">
    <text evidence="5">The sequence shown here is derived from an EMBL/GenBank/DDBJ whole genome shotgun (WGS) entry which is preliminary data.</text>
</comment>
<keyword evidence="6" id="KW-1185">Reference proteome</keyword>
<dbReference type="Proteomes" id="UP000191418">
    <property type="component" value="Unassembled WGS sequence"/>
</dbReference>
<dbReference type="SUPFAM" id="SSF52833">
    <property type="entry name" value="Thioredoxin-like"/>
    <property type="match status" value="1"/>
</dbReference>
<organism evidence="5 6">
    <name type="scientific">Oceanospirillum multiglobuliferum</name>
    <dbReference type="NCBI Taxonomy" id="64969"/>
    <lineage>
        <taxon>Bacteria</taxon>
        <taxon>Pseudomonadati</taxon>
        <taxon>Pseudomonadota</taxon>
        <taxon>Gammaproteobacteria</taxon>
        <taxon>Oceanospirillales</taxon>
        <taxon>Oceanospirillaceae</taxon>
        <taxon>Oceanospirillum</taxon>
    </lineage>
</organism>
<dbReference type="EC" id="1.20.4.1" evidence="4"/>
<proteinExistence type="inferred from homology"/>
<comment type="similarity">
    <text evidence="1 3 4">Belongs to the ArsC family.</text>
</comment>
<protein>
    <recommendedName>
        <fullName evidence="4">Arsenate reductase</fullName>
        <ecNumber evidence="4">1.20.4.1</ecNumber>
    </recommendedName>
</protein>
<comment type="catalytic activity">
    <reaction evidence="4">
        <text>[glutaredoxin]-dithiol + arsenate + glutathione + H(+) = glutathionyl-S-S-[glutaredoxin] + arsenite + H2O</text>
        <dbReference type="Rhea" id="RHEA:22016"/>
        <dbReference type="Rhea" id="RHEA-COMP:10729"/>
        <dbReference type="Rhea" id="RHEA-COMP:17668"/>
        <dbReference type="ChEBI" id="CHEBI:15377"/>
        <dbReference type="ChEBI" id="CHEBI:15378"/>
        <dbReference type="ChEBI" id="CHEBI:29242"/>
        <dbReference type="ChEBI" id="CHEBI:29950"/>
        <dbReference type="ChEBI" id="CHEBI:48597"/>
        <dbReference type="ChEBI" id="CHEBI:57925"/>
        <dbReference type="ChEBI" id="CHEBI:146199"/>
        <dbReference type="EC" id="1.20.4.1"/>
    </reaction>
</comment>
<dbReference type="PANTHER" id="PTHR30041:SF4">
    <property type="entry name" value="ARSENATE REDUCTASE"/>
    <property type="match status" value="1"/>
</dbReference>
<reference evidence="5 6" key="1">
    <citation type="submission" date="2017-01" db="EMBL/GenBank/DDBJ databases">
        <title>Genome Sequencing of a Marine Spirillum, Oceanospirillum multiglobuliferum ATCC 33336, from Japan.</title>
        <authorList>
            <person name="Carney J.G."/>
            <person name="Trachtenberg A.M."/>
            <person name="Rheaume B.A."/>
            <person name="Linnane J.D."/>
            <person name="Pitts N.L."/>
            <person name="Mykles D.L."/>
            <person name="Maclea K.S."/>
        </authorList>
    </citation>
    <scope>NUCLEOTIDE SEQUENCE [LARGE SCALE GENOMIC DNA]</scope>
    <source>
        <strain evidence="5 6">ATCC 33336</strain>
    </source>
</reference>
<dbReference type="EMBL" id="MTSM01000034">
    <property type="protein sequence ID" value="OPX54187.1"/>
    <property type="molecule type" value="Genomic_DNA"/>
</dbReference>
<keyword evidence="2 4" id="KW-0560">Oxidoreductase</keyword>
<gene>
    <name evidence="5" type="ORF">BTE48_15435</name>
</gene>
<accession>A0A1T4SL67</accession>
<dbReference type="OrthoDB" id="9790554at2"/>
<dbReference type="Pfam" id="PF03960">
    <property type="entry name" value="ArsC"/>
    <property type="match status" value="1"/>
</dbReference>
<dbReference type="STRING" id="64969.SAMN02745127_03140"/>
<dbReference type="RefSeq" id="WP_078746636.1">
    <property type="nucleotide sequence ID" value="NZ_FUXG01000036.1"/>
</dbReference>
<evidence type="ECO:0000256" key="1">
    <source>
        <dbReference type="ARBA" id="ARBA00007198"/>
    </source>
</evidence>
<dbReference type="NCBIfam" id="TIGR00014">
    <property type="entry name" value="arsC"/>
    <property type="match status" value="1"/>
</dbReference>
<dbReference type="PROSITE" id="PS51353">
    <property type="entry name" value="ARSC"/>
    <property type="match status" value="1"/>
</dbReference>